<feature type="transmembrane region" description="Helical" evidence="8">
    <location>
        <begin position="238"/>
        <end position="259"/>
    </location>
</feature>
<feature type="transmembrane region" description="Helical" evidence="8">
    <location>
        <begin position="205"/>
        <end position="226"/>
    </location>
</feature>
<evidence type="ECO:0000256" key="2">
    <source>
        <dbReference type="ARBA" id="ARBA00005346"/>
    </source>
</evidence>
<feature type="transmembrane region" description="Helical" evidence="8">
    <location>
        <begin position="377"/>
        <end position="402"/>
    </location>
</feature>
<evidence type="ECO:0000256" key="6">
    <source>
        <dbReference type="ARBA" id="ARBA00023136"/>
    </source>
</evidence>
<keyword evidence="5 8" id="KW-1133">Transmembrane helix</keyword>
<feature type="transmembrane region" description="Helical" evidence="8">
    <location>
        <begin position="408"/>
        <end position="429"/>
    </location>
</feature>
<dbReference type="InterPro" id="IPR001750">
    <property type="entry name" value="ND/Mrp_TM"/>
</dbReference>
<feature type="transmembrane region" description="Helical" evidence="8">
    <location>
        <begin position="279"/>
        <end position="297"/>
    </location>
</feature>
<evidence type="ECO:0000256" key="5">
    <source>
        <dbReference type="ARBA" id="ARBA00022989"/>
    </source>
</evidence>
<dbReference type="PANTHER" id="PTHR42703">
    <property type="entry name" value="NADH DEHYDROGENASE"/>
    <property type="match status" value="1"/>
</dbReference>
<keyword evidence="6 8" id="KW-0472">Membrane</keyword>
<feature type="transmembrane region" description="Helical" evidence="8">
    <location>
        <begin position="78"/>
        <end position="98"/>
    </location>
</feature>
<protein>
    <submittedName>
        <fullName evidence="11">NADH/ubiquinone/plastoquinone (Complex I)</fullName>
    </submittedName>
</protein>
<feature type="transmembrane region" description="Helical" evidence="8">
    <location>
        <begin position="110"/>
        <end position="127"/>
    </location>
</feature>
<dbReference type="PRINTS" id="PR01434">
    <property type="entry name" value="NADHDHGNASE5"/>
</dbReference>
<evidence type="ECO:0000313" key="12">
    <source>
        <dbReference type="Proteomes" id="UP000317778"/>
    </source>
</evidence>
<keyword evidence="11" id="KW-0830">Ubiquinone</keyword>
<evidence type="ECO:0000256" key="7">
    <source>
        <dbReference type="RuleBase" id="RU000320"/>
    </source>
</evidence>
<evidence type="ECO:0000256" key="4">
    <source>
        <dbReference type="ARBA" id="ARBA00022692"/>
    </source>
</evidence>
<dbReference type="Pfam" id="PF00662">
    <property type="entry name" value="Proton_antipo_N"/>
    <property type="match status" value="1"/>
</dbReference>
<dbReference type="Proteomes" id="UP000317778">
    <property type="component" value="Unassembled WGS sequence"/>
</dbReference>
<evidence type="ECO:0000256" key="3">
    <source>
        <dbReference type="ARBA" id="ARBA00022475"/>
    </source>
</evidence>
<sequence length="502" mass="54068">METFPVLLIAIPLGGAFLVPILYKAWKRLAEIVAGLCLAAVLALSIYLAFFLVPGKPLVYLFGNWPVPLGIAFAVDRLSAFMLLVVSMLVFFSYLFAIRYMDHFTGSGKFYTLYLLMLVGMNGVVMTGDLFNMFVFMEIAGLSSYALVAFGTEADELEAGFKYMVMGEIASLMILLAIALIYAATSTLNLADISRAFAAMDKTPGFWFVLILLMSGFSIKAALVPFHSWLPDAHPSAPAPISALLSGVFIKVLGVYAMARILFNVYGVSRASYPEVFNALLILGLASIIIASLLALYQKDYKRLLAYSSISQIGYIVLALGIGNELALIGALAHILSHSLGKGLLFLTSGSVVYRVGERDITKFTGGLGKQMPWTSLSYNLGALSVAGMPPFLGFFSKLFIILGAVKAGFIVPAVVAGLFAVVTLGYLLKITNKVFWGKEGIGGIKESPFVMVFAMVCLVVLLVAGGAFFFWLKPHLLQPAADVLLRGTEYADIVFRIGAGG</sequence>
<dbReference type="PANTHER" id="PTHR42703:SF1">
    <property type="entry name" value="NA(+)_H(+) ANTIPORTER SUBUNIT D1"/>
    <property type="match status" value="1"/>
</dbReference>
<evidence type="ECO:0000259" key="10">
    <source>
        <dbReference type="Pfam" id="PF00662"/>
    </source>
</evidence>
<feature type="transmembrane region" description="Helical" evidence="8">
    <location>
        <begin position="163"/>
        <end position="185"/>
    </location>
</feature>
<dbReference type="InterPro" id="IPR050586">
    <property type="entry name" value="CPA3_Na-H_Antiporter_D"/>
</dbReference>
<evidence type="ECO:0000256" key="8">
    <source>
        <dbReference type="SAM" id="Phobius"/>
    </source>
</evidence>
<evidence type="ECO:0000256" key="1">
    <source>
        <dbReference type="ARBA" id="ARBA00004651"/>
    </source>
</evidence>
<keyword evidence="4 7" id="KW-0812">Transmembrane</keyword>
<evidence type="ECO:0000313" key="11">
    <source>
        <dbReference type="EMBL" id="TKJ43260.1"/>
    </source>
</evidence>
<proteinExistence type="inferred from homology"/>
<feature type="transmembrane region" description="Helical" evidence="8">
    <location>
        <begin position="6"/>
        <end position="26"/>
    </location>
</feature>
<dbReference type="AlphaFoldDB" id="A0A532V7U1"/>
<dbReference type="EMBL" id="NJBO01000005">
    <property type="protein sequence ID" value="TKJ43260.1"/>
    <property type="molecule type" value="Genomic_DNA"/>
</dbReference>
<feature type="transmembrane region" description="Helical" evidence="8">
    <location>
        <begin position="450"/>
        <end position="473"/>
    </location>
</feature>
<name>A0A532V7U1_UNCT6</name>
<feature type="domain" description="NADH:quinone oxidoreductase/Mrp antiporter transmembrane" evidence="9">
    <location>
        <begin position="128"/>
        <end position="420"/>
    </location>
</feature>
<organism evidence="11 12">
    <name type="scientific">candidate division TA06 bacterium B3_TA06</name>
    <dbReference type="NCBI Taxonomy" id="2012487"/>
    <lineage>
        <taxon>Bacteria</taxon>
        <taxon>Bacteria division TA06</taxon>
    </lineage>
</organism>
<dbReference type="InterPro" id="IPR001516">
    <property type="entry name" value="Proton_antipo_N"/>
</dbReference>
<comment type="subcellular location">
    <subcellularLocation>
        <location evidence="1">Cell membrane</location>
        <topology evidence="1">Multi-pass membrane protein</topology>
    </subcellularLocation>
    <subcellularLocation>
        <location evidence="7">Membrane</location>
        <topology evidence="7">Multi-pass membrane protein</topology>
    </subcellularLocation>
</comment>
<feature type="domain" description="NADH-Ubiquinone oxidoreductase (complex I) chain 5 N-terminal" evidence="10">
    <location>
        <begin position="69"/>
        <end position="111"/>
    </location>
</feature>
<keyword evidence="3" id="KW-1003">Cell membrane</keyword>
<evidence type="ECO:0000259" key="9">
    <source>
        <dbReference type="Pfam" id="PF00361"/>
    </source>
</evidence>
<gene>
    <name evidence="11" type="ORF">CEE36_04295</name>
</gene>
<comment type="similarity">
    <text evidence="2">Belongs to the CPA3 antiporters (TC 2.A.63) subunit D family.</text>
</comment>
<dbReference type="Pfam" id="PF00361">
    <property type="entry name" value="Proton_antipo_M"/>
    <property type="match status" value="1"/>
</dbReference>
<dbReference type="GO" id="GO:0005886">
    <property type="term" value="C:plasma membrane"/>
    <property type="evidence" value="ECO:0007669"/>
    <property type="project" value="UniProtKB-SubCell"/>
</dbReference>
<accession>A0A532V7U1</accession>
<reference evidence="11 12" key="1">
    <citation type="submission" date="2017-06" db="EMBL/GenBank/DDBJ databases">
        <title>Novel microbial phyla capable of carbon fixation and sulfur reduction in deep-sea sediments.</title>
        <authorList>
            <person name="Huang J."/>
            <person name="Baker B."/>
            <person name="Wang Y."/>
        </authorList>
    </citation>
    <scope>NUCLEOTIDE SEQUENCE [LARGE SCALE GENOMIC DNA]</scope>
    <source>
        <strain evidence="11">B3_TA06</strain>
    </source>
</reference>
<comment type="caution">
    <text evidence="11">The sequence shown here is derived from an EMBL/GenBank/DDBJ whole genome shotgun (WGS) entry which is preliminary data.</text>
</comment>
<feature type="transmembrane region" description="Helical" evidence="8">
    <location>
        <begin position="33"/>
        <end position="53"/>
    </location>
</feature>